<evidence type="ECO:0000256" key="1">
    <source>
        <dbReference type="SAM" id="MobiDB-lite"/>
    </source>
</evidence>
<dbReference type="AlphaFoldDB" id="A0A6J6FPV4"/>
<organism evidence="2">
    <name type="scientific">freshwater metagenome</name>
    <dbReference type="NCBI Taxonomy" id="449393"/>
    <lineage>
        <taxon>unclassified sequences</taxon>
        <taxon>metagenomes</taxon>
        <taxon>ecological metagenomes</taxon>
    </lineage>
</organism>
<sequence length="67" mass="7454">MFSPKEVNEVEPSSSSRERQIACELPPKRSGGTSPREERSASAELSGSESSWWRFGSGFNRTEMTQS</sequence>
<reference evidence="2" key="1">
    <citation type="submission" date="2020-05" db="EMBL/GenBank/DDBJ databases">
        <authorList>
            <person name="Chiriac C."/>
            <person name="Salcher M."/>
            <person name="Ghai R."/>
            <person name="Kavagutti S V."/>
        </authorList>
    </citation>
    <scope>NUCLEOTIDE SEQUENCE</scope>
</reference>
<feature type="compositionally biased region" description="Low complexity" evidence="1">
    <location>
        <begin position="42"/>
        <end position="51"/>
    </location>
</feature>
<feature type="region of interest" description="Disordered" evidence="1">
    <location>
        <begin position="1"/>
        <end position="67"/>
    </location>
</feature>
<proteinExistence type="predicted"/>
<name>A0A6J6FPV4_9ZZZZ</name>
<protein>
    <submittedName>
        <fullName evidence="2">Unannotated protein</fullName>
    </submittedName>
</protein>
<accession>A0A6J6FPV4</accession>
<dbReference type="EMBL" id="CAEZUF010000037">
    <property type="protein sequence ID" value="CAB4590390.1"/>
    <property type="molecule type" value="Genomic_DNA"/>
</dbReference>
<evidence type="ECO:0000313" key="2">
    <source>
        <dbReference type="EMBL" id="CAB4590390.1"/>
    </source>
</evidence>
<gene>
    <name evidence="2" type="ORF">UFOPK1791_00528</name>
</gene>